<feature type="domain" description="EF-hand" evidence="20">
    <location>
        <begin position="657"/>
        <end position="692"/>
    </location>
</feature>
<dbReference type="SUPFAM" id="SSF56112">
    <property type="entry name" value="Protein kinase-like (PK-like)"/>
    <property type="match status" value="1"/>
</dbReference>
<feature type="binding site" evidence="16">
    <location>
        <position position="381"/>
    </location>
    <ligand>
        <name>ATP</name>
        <dbReference type="ChEBI" id="CHEBI:30616"/>
    </ligand>
</feature>
<name>A0AAE1SKN1_9SOLA</name>
<dbReference type="InterPro" id="IPR011992">
    <property type="entry name" value="EF-hand-dom_pair"/>
</dbReference>
<keyword evidence="13 18" id="KW-0472">Membrane</keyword>
<feature type="compositionally biased region" description="Pro residues" evidence="17">
    <location>
        <begin position="21"/>
        <end position="120"/>
    </location>
</feature>
<keyword evidence="11 16" id="KW-0067">ATP-binding</keyword>
<protein>
    <recommendedName>
        <fullName evidence="2">non-specific serine/threonine protein kinase</fullName>
        <ecNumber evidence="2">2.7.11.1</ecNumber>
    </recommendedName>
</protein>
<feature type="region of interest" description="Disordered" evidence="17">
    <location>
        <begin position="309"/>
        <end position="329"/>
    </location>
</feature>
<dbReference type="CDD" id="cd14066">
    <property type="entry name" value="STKc_IRAK"/>
    <property type="match status" value="1"/>
</dbReference>
<dbReference type="InterPro" id="IPR017441">
    <property type="entry name" value="Protein_kinase_ATP_BS"/>
</dbReference>
<evidence type="ECO:0000256" key="10">
    <source>
        <dbReference type="ARBA" id="ARBA00022837"/>
    </source>
</evidence>
<dbReference type="AlphaFoldDB" id="A0AAE1SKN1"/>
<keyword evidence="5" id="KW-0808">Transferase</keyword>
<dbReference type="InterPro" id="IPR018247">
    <property type="entry name" value="EF_Hand_1_Ca_BS"/>
</dbReference>
<dbReference type="PROSITE" id="PS00108">
    <property type="entry name" value="PROTEIN_KINASE_ST"/>
    <property type="match status" value="1"/>
</dbReference>
<dbReference type="PANTHER" id="PTHR47982:SF27">
    <property type="entry name" value="NON-SPECIFIC SERINE_THREONINE PROTEIN KINASE"/>
    <property type="match status" value="1"/>
</dbReference>
<dbReference type="PROSITE" id="PS00018">
    <property type="entry name" value="EF_HAND_1"/>
    <property type="match status" value="4"/>
</dbReference>
<comment type="catalytic activity">
    <reaction evidence="14">
        <text>L-threonyl-[protein] + ATP = O-phospho-L-threonyl-[protein] + ADP + H(+)</text>
        <dbReference type="Rhea" id="RHEA:46608"/>
        <dbReference type="Rhea" id="RHEA-COMP:11060"/>
        <dbReference type="Rhea" id="RHEA-COMP:11605"/>
        <dbReference type="ChEBI" id="CHEBI:15378"/>
        <dbReference type="ChEBI" id="CHEBI:30013"/>
        <dbReference type="ChEBI" id="CHEBI:30616"/>
        <dbReference type="ChEBI" id="CHEBI:61977"/>
        <dbReference type="ChEBI" id="CHEBI:456216"/>
        <dbReference type="EC" id="2.7.11.1"/>
    </reaction>
</comment>
<feature type="compositionally biased region" description="Basic and acidic residues" evidence="17">
    <location>
        <begin position="1"/>
        <end position="10"/>
    </location>
</feature>
<evidence type="ECO:0000256" key="12">
    <source>
        <dbReference type="ARBA" id="ARBA00022989"/>
    </source>
</evidence>
<dbReference type="InterPro" id="IPR011009">
    <property type="entry name" value="Kinase-like_dom_sf"/>
</dbReference>
<comment type="caution">
    <text evidence="21">The sequence shown here is derived from an EMBL/GenBank/DDBJ whole genome shotgun (WGS) entry which is preliminary data.</text>
</comment>
<dbReference type="CDD" id="cd15898">
    <property type="entry name" value="EFh_PI-PLC"/>
    <property type="match status" value="1"/>
</dbReference>
<dbReference type="FunFam" id="1.10.510.10:FF:000173">
    <property type="entry name" value="proline-rich receptor-like protein kinase PERK8"/>
    <property type="match status" value="1"/>
</dbReference>
<feature type="domain" description="Protein kinase" evidence="19">
    <location>
        <begin position="353"/>
        <end position="635"/>
    </location>
</feature>
<dbReference type="GO" id="GO:0005524">
    <property type="term" value="F:ATP binding"/>
    <property type="evidence" value="ECO:0007669"/>
    <property type="project" value="UniProtKB-UniRule"/>
</dbReference>
<feature type="domain" description="EF-hand" evidence="20">
    <location>
        <begin position="693"/>
        <end position="728"/>
    </location>
</feature>
<dbReference type="PRINTS" id="PR01217">
    <property type="entry name" value="PRICHEXTENSN"/>
</dbReference>
<dbReference type="Gene3D" id="3.30.200.20">
    <property type="entry name" value="Phosphorylase Kinase, domain 1"/>
    <property type="match status" value="1"/>
</dbReference>
<evidence type="ECO:0000256" key="5">
    <source>
        <dbReference type="ARBA" id="ARBA00022679"/>
    </source>
</evidence>
<keyword evidence="9" id="KW-0418">Kinase</keyword>
<feature type="compositionally biased region" description="Pro residues" evidence="17">
    <location>
        <begin position="242"/>
        <end position="251"/>
    </location>
</feature>
<feature type="compositionally biased region" description="Low complexity" evidence="17">
    <location>
        <begin position="121"/>
        <end position="137"/>
    </location>
</feature>
<dbReference type="FunFam" id="1.10.238.10:FF:000003">
    <property type="entry name" value="Calmodulin A"/>
    <property type="match status" value="1"/>
</dbReference>
<dbReference type="GO" id="GO:0005886">
    <property type="term" value="C:plasma membrane"/>
    <property type="evidence" value="ECO:0007669"/>
    <property type="project" value="UniProtKB-SubCell"/>
</dbReference>
<dbReference type="EMBL" id="JAVYJV010000005">
    <property type="protein sequence ID" value="KAK4371117.1"/>
    <property type="molecule type" value="Genomic_DNA"/>
</dbReference>
<dbReference type="PANTHER" id="PTHR47982">
    <property type="entry name" value="PROLINE-RICH RECEPTOR-LIKE PROTEIN KINASE PERK4"/>
    <property type="match status" value="1"/>
</dbReference>
<keyword evidence="8 16" id="KW-0547">Nucleotide-binding</keyword>
<dbReference type="GO" id="GO:0005509">
    <property type="term" value="F:calcium ion binding"/>
    <property type="evidence" value="ECO:0007669"/>
    <property type="project" value="InterPro"/>
</dbReference>
<feature type="domain" description="EF-hand" evidence="20">
    <location>
        <begin position="768"/>
        <end position="803"/>
    </location>
</feature>
<dbReference type="PROSITE" id="PS50222">
    <property type="entry name" value="EF_HAND_2"/>
    <property type="match status" value="4"/>
</dbReference>
<evidence type="ECO:0000313" key="22">
    <source>
        <dbReference type="Proteomes" id="UP001291623"/>
    </source>
</evidence>
<dbReference type="InterPro" id="IPR002048">
    <property type="entry name" value="EF_hand_dom"/>
</dbReference>
<feature type="compositionally biased region" description="Low complexity" evidence="17">
    <location>
        <begin position="145"/>
        <end position="162"/>
    </location>
</feature>
<feature type="region of interest" description="Disordered" evidence="17">
    <location>
        <begin position="1"/>
        <end position="275"/>
    </location>
</feature>
<evidence type="ECO:0000259" key="20">
    <source>
        <dbReference type="PROSITE" id="PS50222"/>
    </source>
</evidence>
<dbReference type="SMART" id="SM00054">
    <property type="entry name" value="EFh"/>
    <property type="match status" value="4"/>
</dbReference>
<comment type="catalytic activity">
    <reaction evidence="15">
        <text>L-seryl-[protein] + ATP = O-phospho-L-seryl-[protein] + ADP + H(+)</text>
        <dbReference type="Rhea" id="RHEA:17989"/>
        <dbReference type="Rhea" id="RHEA-COMP:9863"/>
        <dbReference type="Rhea" id="RHEA-COMP:11604"/>
        <dbReference type="ChEBI" id="CHEBI:15378"/>
        <dbReference type="ChEBI" id="CHEBI:29999"/>
        <dbReference type="ChEBI" id="CHEBI:30616"/>
        <dbReference type="ChEBI" id="CHEBI:83421"/>
        <dbReference type="ChEBI" id="CHEBI:456216"/>
        <dbReference type="EC" id="2.7.11.1"/>
    </reaction>
</comment>
<evidence type="ECO:0000256" key="4">
    <source>
        <dbReference type="ARBA" id="ARBA00022527"/>
    </source>
</evidence>
<evidence type="ECO:0000256" key="2">
    <source>
        <dbReference type="ARBA" id="ARBA00012513"/>
    </source>
</evidence>
<dbReference type="Proteomes" id="UP001291623">
    <property type="component" value="Unassembled WGS sequence"/>
</dbReference>
<evidence type="ECO:0000256" key="13">
    <source>
        <dbReference type="ARBA" id="ARBA00023136"/>
    </source>
</evidence>
<evidence type="ECO:0000256" key="8">
    <source>
        <dbReference type="ARBA" id="ARBA00022741"/>
    </source>
</evidence>
<evidence type="ECO:0000256" key="11">
    <source>
        <dbReference type="ARBA" id="ARBA00022840"/>
    </source>
</evidence>
<evidence type="ECO:0000256" key="6">
    <source>
        <dbReference type="ARBA" id="ARBA00022692"/>
    </source>
</evidence>
<dbReference type="InterPro" id="IPR008271">
    <property type="entry name" value="Ser/Thr_kinase_AS"/>
</dbReference>
<evidence type="ECO:0000256" key="9">
    <source>
        <dbReference type="ARBA" id="ARBA00022777"/>
    </source>
</evidence>
<evidence type="ECO:0000256" key="18">
    <source>
        <dbReference type="SAM" id="Phobius"/>
    </source>
</evidence>
<dbReference type="InterPro" id="IPR001245">
    <property type="entry name" value="Ser-Thr/Tyr_kinase_cat_dom"/>
</dbReference>
<dbReference type="Gene3D" id="1.10.238.10">
    <property type="entry name" value="EF-hand"/>
    <property type="match status" value="1"/>
</dbReference>
<keyword evidence="4" id="KW-0723">Serine/threonine-protein kinase</keyword>
<keyword evidence="6 18" id="KW-0812">Transmembrane</keyword>
<dbReference type="Gene3D" id="1.10.510.10">
    <property type="entry name" value="Transferase(Phosphotransferase) domain 1"/>
    <property type="match status" value="1"/>
</dbReference>
<dbReference type="InterPro" id="IPR000719">
    <property type="entry name" value="Prot_kinase_dom"/>
</dbReference>
<feature type="compositionally biased region" description="Low complexity" evidence="17">
    <location>
        <begin position="203"/>
        <end position="220"/>
    </location>
</feature>
<evidence type="ECO:0000256" key="17">
    <source>
        <dbReference type="SAM" id="MobiDB-lite"/>
    </source>
</evidence>
<evidence type="ECO:0000256" key="16">
    <source>
        <dbReference type="PROSITE-ProRule" id="PRU10141"/>
    </source>
</evidence>
<keyword evidence="7" id="KW-0677">Repeat</keyword>
<dbReference type="InterPro" id="IPR047117">
    <property type="entry name" value="PERK1-13-like"/>
</dbReference>
<gene>
    <name evidence="21" type="ORF">RND71_010592</name>
</gene>
<dbReference type="EC" id="2.7.11.1" evidence="2"/>
<dbReference type="Pfam" id="PF13499">
    <property type="entry name" value="EF-hand_7"/>
    <property type="match status" value="2"/>
</dbReference>
<dbReference type="PROSITE" id="PS00107">
    <property type="entry name" value="PROTEIN_KINASE_ATP"/>
    <property type="match status" value="1"/>
</dbReference>
<organism evidence="21 22">
    <name type="scientific">Anisodus tanguticus</name>
    <dbReference type="NCBI Taxonomy" id="243964"/>
    <lineage>
        <taxon>Eukaryota</taxon>
        <taxon>Viridiplantae</taxon>
        <taxon>Streptophyta</taxon>
        <taxon>Embryophyta</taxon>
        <taxon>Tracheophyta</taxon>
        <taxon>Spermatophyta</taxon>
        <taxon>Magnoliopsida</taxon>
        <taxon>eudicotyledons</taxon>
        <taxon>Gunneridae</taxon>
        <taxon>Pentapetalae</taxon>
        <taxon>asterids</taxon>
        <taxon>lamiids</taxon>
        <taxon>Solanales</taxon>
        <taxon>Solanaceae</taxon>
        <taxon>Solanoideae</taxon>
        <taxon>Hyoscyameae</taxon>
        <taxon>Anisodus</taxon>
    </lineage>
</organism>
<reference evidence="21" key="1">
    <citation type="submission" date="2023-12" db="EMBL/GenBank/DDBJ databases">
        <title>Genome assembly of Anisodus tanguticus.</title>
        <authorList>
            <person name="Wang Y.-J."/>
        </authorList>
    </citation>
    <scope>NUCLEOTIDE SEQUENCE</scope>
    <source>
        <strain evidence="21">KB-2021</strain>
        <tissue evidence="21">Leaf</tissue>
    </source>
</reference>
<evidence type="ECO:0000256" key="15">
    <source>
        <dbReference type="ARBA" id="ARBA00048679"/>
    </source>
</evidence>
<comment type="subcellular location">
    <subcellularLocation>
        <location evidence="1">Cell membrane</location>
        <topology evidence="1">Single-pass membrane protein</topology>
    </subcellularLocation>
</comment>
<dbReference type="PROSITE" id="PS50011">
    <property type="entry name" value="PROTEIN_KINASE_DOM"/>
    <property type="match status" value="1"/>
</dbReference>
<dbReference type="FunFam" id="3.30.200.20:FF:000212">
    <property type="entry name" value="Proline-rich receptor-like protein kinase PERK8"/>
    <property type="match status" value="1"/>
</dbReference>
<dbReference type="SUPFAM" id="SSF47473">
    <property type="entry name" value="EF-hand"/>
    <property type="match status" value="1"/>
</dbReference>
<feature type="compositionally biased region" description="Polar residues" evidence="17">
    <location>
        <begin position="254"/>
        <end position="275"/>
    </location>
</feature>
<keyword evidence="3" id="KW-1003">Cell membrane</keyword>
<accession>A0AAE1SKN1</accession>
<feature type="transmembrane region" description="Helical" evidence="18">
    <location>
        <begin position="281"/>
        <end position="302"/>
    </location>
</feature>
<evidence type="ECO:0000256" key="3">
    <source>
        <dbReference type="ARBA" id="ARBA00022475"/>
    </source>
</evidence>
<evidence type="ECO:0000256" key="7">
    <source>
        <dbReference type="ARBA" id="ARBA00022737"/>
    </source>
</evidence>
<feature type="domain" description="EF-hand" evidence="20">
    <location>
        <begin position="732"/>
        <end position="767"/>
    </location>
</feature>
<dbReference type="Pfam" id="PF07714">
    <property type="entry name" value="PK_Tyr_Ser-Thr"/>
    <property type="match status" value="1"/>
</dbReference>
<proteinExistence type="predicted"/>
<evidence type="ECO:0000256" key="14">
    <source>
        <dbReference type="ARBA" id="ARBA00047899"/>
    </source>
</evidence>
<keyword evidence="10" id="KW-0106">Calcium</keyword>
<keyword evidence="22" id="KW-1185">Reference proteome</keyword>
<keyword evidence="12 18" id="KW-1133">Transmembrane helix</keyword>
<dbReference type="CDD" id="cd00051">
    <property type="entry name" value="EFh"/>
    <property type="match status" value="1"/>
</dbReference>
<evidence type="ECO:0000259" key="19">
    <source>
        <dbReference type="PROSITE" id="PS50011"/>
    </source>
</evidence>
<sequence length="815" mass="86198">MASPPPHEESSPPIDHVSPPTSSPPPTPSTPPADSSPPPPSSSSPPPSSPPPTPSSPPPSSPPPTPSSPPPSSPPPTPSSPPPASPPPPPTPSPPPDSSPPPPPSSSSSPPPASSPPPPTQNQEPHPSQQSPANSSPPQSPNPPKGSSSSPPSPPSSNNSPEDGGGGSPPSPISNKSSENNPPPSPASGSGPPKDDSPPSPAESPRSNSPPSNDSPSDSSTPTSVIQWSPPPPSVNGAQPSLSPPPSPPVPKAASNQSSGNHSAESPKSAGSNDNDTAGTVSISIVLVLLLVGIIGAVGWCIRKQKKKNSGLSSGHVKPISAWSSPKSGDPCGFNGAKTWFTYQELVEATNDFSAENELGKGGFGSVYKGYLAVGRYVAVKQLNIGGSQGEREFRAEVEIISRIHHRHLVSLVGYCISENKRLLVYDYVSNNTLYFHLHAQGRPVMHWETRVRIAVGTARGIAYLHEDCYPRIIHRDIKSSNILLDDNFEARVSDFGLAKLAQDAESHITTRVVGTFGYMAPEYASTGKLTEKSDVYSFGVVLLELITGRKSVDTSQPSGQENLVEWARPLLSHALQKEEFELLADPHLEKNYNGSEMFRMIEAAASCVRHSSAKRPAMGQIMRAFDGMAMHDLSNGMKVGESVIHSAALESAEISWFRKMLKGIFTRFDLDNDGSLTQLELAALLRSLGLKPGGDQLHVLLAKIDNNGNGSIEFDELVNAIMPDMNEDILMNQEQLMELFRSFDRDGNGYITAAELAGQMAKMGHPLTYKELSNLMQEADTNGDGVISFNEFANILGKSATDFLGLNNVSEPVA</sequence>
<evidence type="ECO:0000313" key="21">
    <source>
        <dbReference type="EMBL" id="KAK4371117.1"/>
    </source>
</evidence>
<evidence type="ECO:0000256" key="1">
    <source>
        <dbReference type="ARBA" id="ARBA00004162"/>
    </source>
</evidence>
<dbReference type="GO" id="GO:0004674">
    <property type="term" value="F:protein serine/threonine kinase activity"/>
    <property type="evidence" value="ECO:0007669"/>
    <property type="project" value="UniProtKB-KW"/>
</dbReference>
<dbReference type="SMART" id="SM00220">
    <property type="entry name" value="S_TKc"/>
    <property type="match status" value="1"/>
</dbReference>